<proteinExistence type="predicted"/>
<dbReference type="Proteomes" id="UP000831479">
    <property type="component" value="Segment"/>
</dbReference>
<evidence type="ECO:0000313" key="1">
    <source>
        <dbReference type="EMBL" id="QBQ01652.1"/>
    </source>
</evidence>
<dbReference type="EMBL" id="MH923363">
    <property type="protein sequence ID" value="QBQ01652.1"/>
    <property type="molecule type" value="Genomic_DNA"/>
</dbReference>
<organism evidence="1 2">
    <name type="scientific">Hyphantria cunea granulovirus</name>
    <dbReference type="NCBI Taxonomy" id="307448"/>
    <lineage>
        <taxon>Viruses</taxon>
        <taxon>Viruses incertae sedis</taxon>
        <taxon>Naldaviricetes</taxon>
        <taxon>Lefavirales</taxon>
        <taxon>Baculoviridae</taxon>
        <taxon>Betabaculovirus</taxon>
        <taxon>Betabaculovirus hycuneae</taxon>
    </lineage>
</organism>
<accession>A0AAE6D045</accession>
<sequence>MRINNNEVYGIKIYGTGTTRLVKTKELYDNIREGGSYKFTFEKISRLYYVTHFEEVENVQLKILESLTRDHFENLERVKVHAFIVGAYEFKLCTAGPQIKVVVCLKLDNDYVQCDLMVDLDGLTFLRFDTHDTVEERTSKMLSYFYNRLNKNVLIEAKCCKAVSGYQIYYKLALDGAASILDSDDIENFVEIEQLNISYLNKQFSIVRVEKMEAEIVEYINKKTNKLNKMIKLTITPVDSTKMIEACIFVNTKNQEDCVTSLQNVDVNVAHGEHIYCLMYRKPGDTKYVAVSVVGRESDNDWYTLFC</sequence>
<gene>
    <name evidence="1" type="ORF">HycuGV_00099</name>
</gene>
<evidence type="ECO:0000313" key="2">
    <source>
        <dbReference type="Proteomes" id="UP000831479"/>
    </source>
</evidence>
<protein>
    <submittedName>
        <fullName evidence="1">Lef-3</fullName>
    </submittedName>
</protein>
<reference evidence="1" key="1">
    <citation type="journal article" date="2019" name="Genomics">
        <title>Genome sequence analysis and organization of the Hyphantria cunea granulovirus (HycuGV-Hc1) from Turkey.</title>
        <authorList>
            <person name="Gencer D."/>
            <person name="Bayramoglu Z."/>
            <person name="Nalcacioglu R."/>
            <person name="Demirbag Z."/>
            <person name="Demir I."/>
        </authorList>
    </citation>
    <scope>NUCLEOTIDE SEQUENCE</scope>
    <source>
        <strain evidence="1">Hc1</strain>
    </source>
</reference>
<name>A0AAE6D045_9BBAC</name>
<keyword evidence="2" id="KW-1185">Reference proteome</keyword>